<dbReference type="Pfam" id="PF00753">
    <property type="entry name" value="Lactamase_B"/>
    <property type="match status" value="1"/>
</dbReference>
<comment type="caution">
    <text evidence="3">The sequence shown here is derived from an EMBL/GenBank/DDBJ whole genome shotgun (WGS) entry which is preliminary data.</text>
</comment>
<proteinExistence type="predicted"/>
<dbReference type="PANTHER" id="PTHR30619">
    <property type="entry name" value="DNA INTERNALIZATION/COMPETENCE PROTEIN COMEC/REC2"/>
    <property type="match status" value="1"/>
</dbReference>
<dbReference type="Gene3D" id="3.60.15.10">
    <property type="entry name" value="Ribonuclease Z/Hydroxyacylglutathione hydrolase-like"/>
    <property type="match status" value="1"/>
</dbReference>
<reference evidence="3" key="1">
    <citation type="submission" date="2019-08" db="EMBL/GenBank/DDBJ databases">
        <authorList>
            <person name="Kucharzyk K."/>
            <person name="Murdoch R.W."/>
            <person name="Higgins S."/>
            <person name="Loffler F."/>
        </authorList>
    </citation>
    <scope>NUCLEOTIDE SEQUENCE</scope>
</reference>
<accession>A0A644ZSC8</accession>
<protein>
    <recommendedName>
        <fullName evidence="2">Metallo-beta-lactamase domain-containing protein</fullName>
    </recommendedName>
</protein>
<feature type="transmembrane region" description="Helical" evidence="1">
    <location>
        <begin position="72"/>
        <end position="90"/>
    </location>
</feature>
<organism evidence="3">
    <name type="scientific">bioreactor metagenome</name>
    <dbReference type="NCBI Taxonomy" id="1076179"/>
    <lineage>
        <taxon>unclassified sequences</taxon>
        <taxon>metagenomes</taxon>
        <taxon>ecological metagenomes</taxon>
    </lineage>
</organism>
<sequence length="386" mass="42819">MKKYIAGFRSNNSKKKKKASIYYFSTTLLFLLGTSKDINDISLYLLLLMTPSLVCNFKAFIKKIKNKKKKEIFLRTLICYLITLCVFITSTPNLNVAIADSQLLSEAVNKISLSTNKKEKKSTEEKDEDVISNVYEGQLHFINTGNSDAILIRQGGEAVLIDGGDNDDEETVVNYLKDIGVKELKYVIATHPDADHIGGLDAVINSIPVEAVYVSNGDANTKTYSDFITAMSNKNLYPSVPLLGTEFYLGTSKFKVLSAANLKDPNDNSIVLEYVNGNDKILLMGDVGTNIERIINVEEVDLIKIGHHGSNTSSGVNFIKKINPKYAVITVGKNNRYGHPNKETMQTLKKENVEVHRSDECGNILFKSTGNGLKINCEKGSYNYGR</sequence>
<feature type="domain" description="Metallo-beta-lactamase" evidence="2">
    <location>
        <begin position="146"/>
        <end position="333"/>
    </location>
</feature>
<evidence type="ECO:0000313" key="3">
    <source>
        <dbReference type="EMBL" id="MPM43762.1"/>
    </source>
</evidence>
<keyword evidence="1" id="KW-1133">Transmembrane helix</keyword>
<dbReference type="SUPFAM" id="SSF56281">
    <property type="entry name" value="Metallo-hydrolase/oxidoreductase"/>
    <property type="match status" value="1"/>
</dbReference>
<evidence type="ECO:0000256" key="1">
    <source>
        <dbReference type="SAM" id="Phobius"/>
    </source>
</evidence>
<dbReference type="EMBL" id="VSSQ01010225">
    <property type="protein sequence ID" value="MPM43762.1"/>
    <property type="molecule type" value="Genomic_DNA"/>
</dbReference>
<gene>
    <name evidence="3" type="ORF">SDC9_90439</name>
</gene>
<dbReference type="SMART" id="SM00849">
    <property type="entry name" value="Lactamase_B"/>
    <property type="match status" value="1"/>
</dbReference>
<dbReference type="CDD" id="cd07731">
    <property type="entry name" value="ComA-like_MBL-fold"/>
    <property type="match status" value="1"/>
</dbReference>
<feature type="transmembrane region" description="Helical" evidence="1">
    <location>
        <begin position="20"/>
        <end position="35"/>
    </location>
</feature>
<keyword evidence="1" id="KW-0472">Membrane</keyword>
<dbReference type="InterPro" id="IPR035681">
    <property type="entry name" value="ComA-like_MBL"/>
</dbReference>
<feature type="transmembrane region" description="Helical" evidence="1">
    <location>
        <begin position="41"/>
        <end position="60"/>
    </location>
</feature>
<evidence type="ECO:0000259" key="2">
    <source>
        <dbReference type="SMART" id="SM00849"/>
    </source>
</evidence>
<dbReference type="InterPro" id="IPR001279">
    <property type="entry name" value="Metallo-B-lactamas"/>
</dbReference>
<dbReference type="PANTHER" id="PTHR30619:SF1">
    <property type="entry name" value="RECOMBINATION PROTEIN 2"/>
    <property type="match status" value="1"/>
</dbReference>
<name>A0A644ZSC8_9ZZZZ</name>
<dbReference type="InterPro" id="IPR052159">
    <property type="entry name" value="Competence_DNA_uptake"/>
</dbReference>
<dbReference type="AlphaFoldDB" id="A0A644ZSC8"/>
<keyword evidence="1" id="KW-0812">Transmembrane</keyword>
<dbReference type="InterPro" id="IPR036866">
    <property type="entry name" value="RibonucZ/Hydroxyglut_hydro"/>
</dbReference>